<dbReference type="Proteomes" id="UP001152795">
    <property type="component" value="Unassembled WGS sequence"/>
</dbReference>
<organism evidence="1 2">
    <name type="scientific">Paramuricea clavata</name>
    <name type="common">Red gorgonian</name>
    <name type="synonym">Violescent sea-whip</name>
    <dbReference type="NCBI Taxonomy" id="317549"/>
    <lineage>
        <taxon>Eukaryota</taxon>
        <taxon>Metazoa</taxon>
        <taxon>Cnidaria</taxon>
        <taxon>Anthozoa</taxon>
        <taxon>Octocorallia</taxon>
        <taxon>Malacalcyonacea</taxon>
        <taxon>Plexauridae</taxon>
        <taxon>Paramuricea</taxon>
    </lineage>
</organism>
<gene>
    <name evidence="1" type="ORF">PACLA_8A082245</name>
</gene>
<protein>
    <submittedName>
        <fullName evidence="1">Uncharacterized protein</fullName>
    </submittedName>
</protein>
<accession>A0A6S7KFC7</accession>
<evidence type="ECO:0000313" key="2">
    <source>
        <dbReference type="Proteomes" id="UP001152795"/>
    </source>
</evidence>
<comment type="caution">
    <text evidence="1">The sequence shown here is derived from an EMBL/GenBank/DDBJ whole genome shotgun (WGS) entry which is preliminary data.</text>
</comment>
<keyword evidence="2" id="KW-1185">Reference proteome</keyword>
<evidence type="ECO:0000313" key="1">
    <source>
        <dbReference type="EMBL" id="CAB4044205.1"/>
    </source>
</evidence>
<dbReference type="EMBL" id="CACRXK020034250">
    <property type="protein sequence ID" value="CAB4044205.1"/>
    <property type="molecule type" value="Genomic_DNA"/>
</dbReference>
<reference evidence="1" key="1">
    <citation type="submission" date="2020-04" db="EMBL/GenBank/DDBJ databases">
        <authorList>
            <person name="Alioto T."/>
            <person name="Alioto T."/>
            <person name="Gomez Garrido J."/>
        </authorList>
    </citation>
    <scope>NUCLEOTIDE SEQUENCE</scope>
    <source>
        <strain evidence="1">A484AB</strain>
    </source>
</reference>
<sequence length="146" mass="16323">MKKLVCSYDINQEDNQPETIQEAVAIVLLPKILKDKKDSLFLKIVDENEDIDKVISETTTPRIVGVGKSLDPIYIAIEGDIIGGPLKTHSLLEVPIILVAAYYAFNIQYPSSCNVYPFLEAILFDNNHIIKNKVVVHKVITCLKGK</sequence>
<name>A0A6S7KFC7_PARCT</name>
<dbReference type="AlphaFoldDB" id="A0A6S7KFC7"/>
<proteinExistence type="predicted"/>